<dbReference type="Gene3D" id="3.40.50.360">
    <property type="match status" value="1"/>
</dbReference>
<evidence type="ECO:0000313" key="2">
    <source>
        <dbReference type="Proteomes" id="UP000671995"/>
    </source>
</evidence>
<dbReference type="PANTHER" id="PTHR39201:SF1">
    <property type="entry name" value="FLAVODOXIN-LIKE DOMAIN-CONTAINING PROTEIN"/>
    <property type="match status" value="1"/>
</dbReference>
<organism evidence="1 2">
    <name type="scientific">Treponema parvum</name>
    <dbReference type="NCBI Taxonomy" id="138851"/>
    <lineage>
        <taxon>Bacteria</taxon>
        <taxon>Pseudomonadati</taxon>
        <taxon>Spirochaetota</taxon>
        <taxon>Spirochaetia</taxon>
        <taxon>Spirochaetales</taxon>
        <taxon>Treponemataceae</taxon>
        <taxon>Treponema</taxon>
    </lineage>
</organism>
<protein>
    <recommendedName>
        <fullName evidence="3">Flavodoxin-like domain-containing protein</fullName>
    </recommendedName>
</protein>
<gene>
    <name evidence="1" type="ORF">HRI96_00700</name>
</gene>
<dbReference type="PANTHER" id="PTHR39201">
    <property type="entry name" value="EXPORTED PROTEIN-RELATED"/>
    <property type="match status" value="1"/>
</dbReference>
<name>A0A975EYQ4_9SPIR</name>
<reference evidence="1" key="2">
    <citation type="journal article" date="2021" name="Microbiol. Resour. Announc.">
        <title>Complete Genome Sequences of Three Human Oral Treponema parvum Isolates.</title>
        <authorList>
            <person name="Zeng H."/>
            <person name="Watt R.M."/>
        </authorList>
    </citation>
    <scope>NUCLEOTIDE SEQUENCE</scope>
    <source>
        <strain evidence="1">ATCC 700773</strain>
    </source>
</reference>
<sequence>MPRAVYTFFEDTDFSGKNVYLYTSTLGSGFARTISGIQKLIPEAGLCTQGLHVASSRIANAAKEIDAWLKKVGLIK</sequence>
<reference evidence="1" key="1">
    <citation type="submission" date="2020-05" db="EMBL/GenBank/DDBJ databases">
        <authorList>
            <person name="Zeng H."/>
            <person name="Chan Y.K."/>
            <person name="Watt R.M."/>
        </authorList>
    </citation>
    <scope>NUCLEOTIDE SEQUENCE</scope>
    <source>
        <strain evidence="1">ATCC 700773</strain>
    </source>
</reference>
<dbReference type="Proteomes" id="UP000671995">
    <property type="component" value="Chromosome"/>
</dbReference>
<evidence type="ECO:0000313" key="1">
    <source>
        <dbReference type="EMBL" id="QTQ10839.1"/>
    </source>
</evidence>
<dbReference type="InterPro" id="IPR029039">
    <property type="entry name" value="Flavoprotein-like_sf"/>
</dbReference>
<accession>A0A975EYQ4</accession>
<dbReference type="EMBL" id="CP054257">
    <property type="protein sequence ID" value="QTQ10839.1"/>
    <property type="molecule type" value="Genomic_DNA"/>
</dbReference>
<proteinExistence type="predicted"/>
<evidence type="ECO:0008006" key="3">
    <source>
        <dbReference type="Google" id="ProtNLM"/>
    </source>
</evidence>
<dbReference type="AlphaFoldDB" id="A0A975EYQ4"/>